<proteinExistence type="inferred from homology"/>
<dbReference type="RefSeq" id="WP_302723424.1">
    <property type="nucleotide sequence ID" value="NZ_JAULRU010000617.1"/>
</dbReference>
<evidence type="ECO:0000256" key="3">
    <source>
        <dbReference type="ARBA" id="ARBA00022475"/>
    </source>
</evidence>
<dbReference type="Pfam" id="PF03006">
    <property type="entry name" value="HlyIII"/>
    <property type="match status" value="1"/>
</dbReference>
<dbReference type="PANTHER" id="PTHR20855:SF3">
    <property type="entry name" value="LD03007P"/>
    <property type="match status" value="1"/>
</dbReference>
<keyword evidence="5 7" id="KW-1133">Transmembrane helix</keyword>
<keyword evidence="6 7" id="KW-0472">Membrane</keyword>
<feature type="transmembrane region" description="Helical" evidence="7">
    <location>
        <begin position="156"/>
        <end position="175"/>
    </location>
</feature>
<evidence type="ECO:0000256" key="5">
    <source>
        <dbReference type="ARBA" id="ARBA00022989"/>
    </source>
</evidence>
<keyword evidence="9" id="KW-1185">Reference proteome</keyword>
<keyword evidence="3" id="KW-1003">Cell membrane</keyword>
<reference evidence="8 9" key="1">
    <citation type="submission" date="2023-11" db="EMBL/GenBank/DDBJ databases">
        <title>Gilvimarinus fulvus sp. nov., isolated from the surface of Kelp.</title>
        <authorList>
            <person name="Sun Y.Y."/>
            <person name="Gong Y."/>
            <person name="Du Z.J."/>
        </authorList>
    </citation>
    <scope>NUCLEOTIDE SEQUENCE [LARGE SCALE GENOMIC DNA]</scope>
    <source>
        <strain evidence="8 9">SDUM040013</strain>
    </source>
</reference>
<protein>
    <submittedName>
        <fullName evidence="8">Hemolysin III family protein</fullName>
    </submittedName>
</protein>
<comment type="similarity">
    <text evidence="2">Belongs to the UPF0073 (Hly-III) family.</text>
</comment>
<feature type="transmembrane region" description="Helical" evidence="7">
    <location>
        <begin position="127"/>
        <end position="144"/>
    </location>
</feature>
<evidence type="ECO:0000256" key="7">
    <source>
        <dbReference type="SAM" id="Phobius"/>
    </source>
</evidence>
<accession>A0ABU4S395</accession>
<dbReference type="InterPro" id="IPR005744">
    <property type="entry name" value="Hy-lIII"/>
</dbReference>
<gene>
    <name evidence="8" type="ORF">SCD92_18660</name>
</gene>
<sequence>MYDGERINSITHLVGAVLALVGFGALLTISIQQWDAALIASFTVFGITLILLYTMSTLYHSFRSPKLKAVFRQLDHVCIYLLIAGTYTPFMAVTVGGTTGLIMLVVIWALAVVGLLLDILPKRRIKWLQITIYLVMGWVCVVVYHDLSAGFPAAGLTWLFLGGVAYTVGVIFYVLDGLKKLKHAHGIWHMFVLAGSCCHFVSVVAYVR</sequence>
<dbReference type="PANTHER" id="PTHR20855">
    <property type="entry name" value="ADIPOR/PROGESTIN RECEPTOR-RELATED"/>
    <property type="match status" value="1"/>
</dbReference>
<evidence type="ECO:0000256" key="1">
    <source>
        <dbReference type="ARBA" id="ARBA00004651"/>
    </source>
</evidence>
<feature type="transmembrane region" description="Helical" evidence="7">
    <location>
        <begin position="187"/>
        <end position="207"/>
    </location>
</feature>
<comment type="subcellular location">
    <subcellularLocation>
        <location evidence="1">Cell membrane</location>
        <topology evidence="1">Multi-pass membrane protein</topology>
    </subcellularLocation>
</comment>
<comment type="caution">
    <text evidence="8">The sequence shown here is derived from an EMBL/GenBank/DDBJ whole genome shotgun (WGS) entry which is preliminary data.</text>
</comment>
<keyword evidence="4 7" id="KW-0812">Transmembrane</keyword>
<evidence type="ECO:0000256" key="6">
    <source>
        <dbReference type="ARBA" id="ARBA00023136"/>
    </source>
</evidence>
<feature type="transmembrane region" description="Helical" evidence="7">
    <location>
        <begin position="37"/>
        <end position="56"/>
    </location>
</feature>
<evidence type="ECO:0000256" key="2">
    <source>
        <dbReference type="ARBA" id="ARBA00008488"/>
    </source>
</evidence>
<dbReference type="InterPro" id="IPR004254">
    <property type="entry name" value="AdipoR/HlyIII-related"/>
</dbReference>
<evidence type="ECO:0000313" key="9">
    <source>
        <dbReference type="Proteomes" id="UP001273505"/>
    </source>
</evidence>
<feature type="transmembrane region" description="Helical" evidence="7">
    <location>
        <begin position="12"/>
        <end position="31"/>
    </location>
</feature>
<name>A0ABU4S395_9GAMM</name>
<evidence type="ECO:0000313" key="8">
    <source>
        <dbReference type="EMBL" id="MDX6851404.1"/>
    </source>
</evidence>
<dbReference type="Proteomes" id="UP001273505">
    <property type="component" value="Unassembled WGS sequence"/>
</dbReference>
<organism evidence="8 9">
    <name type="scientific">Gilvimarinus gilvus</name>
    <dbReference type="NCBI Taxonomy" id="3058038"/>
    <lineage>
        <taxon>Bacteria</taxon>
        <taxon>Pseudomonadati</taxon>
        <taxon>Pseudomonadota</taxon>
        <taxon>Gammaproteobacteria</taxon>
        <taxon>Cellvibrionales</taxon>
        <taxon>Cellvibrionaceae</taxon>
        <taxon>Gilvimarinus</taxon>
    </lineage>
</organism>
<feature type="transmembrane region" description="Helical" evidence="7">
    <location>
        <begin position="77"/>
        <end position="95"/>
    </location>
</feature>
<dbReference type="EMBL" id="JAXAFO010000055">
    <property type="protein sequence ID" value="MDX6851404.1"/>
    <property type="molecule type" value="Genomic_DNA"/>
</dbReference>
<dbReference type="NCBIfam" id="TIGR01065">
    <property type="entry name" value="hlyIII"/>
    <property type="match status" value="1"/>
</dbReference>
<evidence type="ECO:0000256" key="4">
    <source>
        <dbReference type="ARBA" id="ARBA00022692"/>
    </source>
</evidence>